<dbReference type="InterPro" id="IPR030956">
    <property type="entry name" value="McbB"/>
</dbReference>
<keyword evidence="1" id="KW-0614">Plasmid</keyword>
<dbReference type="RefSeq" id="WP_183454956.1">
    <property type="nucleotide sequence ID" value="NZ_CP050298.1"/>
</dbReference>
<protein>
    <submittedName>
        <fullName evidence="1">McbB family protein</fullName>
    </submittedName>
</protein>
<accession>A0A7G6T4X1</accession>
<evidence type="ECO:0000313" key="1">
    <source>
        <dbReference type="EMBL" id="QND61803.1"/>
    </source>
</evidence>
<name>A0A7G6T4X1_9HYPH</name>
<sequence length="282" mass="30899">MYTISPFVLEPADIDGVCKLFTPTGAASISDANLAAALREFSSIRPYIDEHCVSEILERNALPIDAAEQFLTKLKVLRRMKSDESVVIYCASDEISRSLGKCIENNDAITCTSIDDLALIGNPTFLVAIQAAYSSTTAREIYAACARSPECIVLHAYFVFRHFVIDGFYSASMGLPDHFSGLHNLAGLDRNPGFKPTSWADFFLSDPYALNSLSVPTFAALEIEAAAALHLLYTRLRPLLADGVAPLFPDDLSTIIEMNLDTGRIERHRGAHSTYSAEPRTI</sequence>
<proteinExistence type="predicted"/>
<dbReference type="Proteomes" id="UP000515465">
    <property type="component" value="Plasmid p_3"/>
</dbReference>
<dbReference type="AlphaFoldDB" id="A0A7G6T4X1"/>
<geneLocation type="plasmid" evidence="1 2">
    <name>p_3</name>
</geneLocation>
<reference evidence="1" key="1">
    <citation type="journal article" date="2020" name="Mol. Plant Microbe Interact.">
        <title>Complete genome sequences of four natural Pseudomonas isolates that catabolize a wide range of aromatic compounds relevant to lignin valorization.</title>
        <authorList>
            <person name="Hatmaker E.A."/>
            <person name="Presle G."/>
            <person name="Cannon O."/>
            <person name="Guss A.M."/>
            <person name="Elkins J.G."/>
        </authorList>
    </citation>
    <scope>NUCLEOTIDE SEQUENCE</scope>
    <source>
        <strain evidence="1">583</strain>
        <plasmid evidence="1">p_3</plasmid>
    </source>
</reference>
<dbReference type="EMBL" id="CP050298">
    <property type="protein sequence ID" value="QND61803.1"/>
    <property type="molecule type" value="Genomic_DNA"/>
</dbReference>
<evidence type="ECO:0000313" key="2">
    <source>
        <dbReference type="Proteomes" id="UP000515465"/>
    </source>
</evidence>
<dbReference type="NCBIfam" id="TIGR04424">
    <property type="entry name" value="metallo_McbB"/>
    <property type="match status" value="1"/>
</dbReference>
<gene>
    <name evidence="1" type="ORF">HB778_36965</name>
</gene>
<organism evidence="1 2">
    <name type="scientific">Mesorhizobium huakuii</name>
    <dbReference type="NCBI Taxonomy" id="28104"/>
    <lineage>
        <taxon>Bacteria</taxon>
        <taxon>Pseudomonadati</taxon>
        <taxon>Pseudomonadota</taxon>
        <taxon>Alphaproteobacteria</taxon>
        <taxon>Hyphomicrobiales</taxon>
        <taxon>Phyllobacteriaceae</taxon>
        <taxon>Mesorhizobium</taxon>
    </lineage>
</organism>